<accession>A0A316DNE0</accession>
<dbReference type="AlphaFoldDB" id="A0A316DNE0"/>
<gene>
    <name evidence="1" type="ORF">LV89_03973</name>
</gene>
<sequence length="49" mass="5751">MFFLEFPFLHHTFVPQSQKGVPHNNGLRLYPLNLMQYNAVEGNFVQSQN</sequence>
<dbReference type="Proteomes" id="UP000245489">
    <property type="component" value="Unassembled WGS sequence"/>
</dbReference>
<reference evidence="1 2" key="1">
    <citation type="submission" date="2018-05" db="EMBL/GenBank/DDBJ databases">
        <title>Genomic Encyclopedia of Archaeal and Bacterial Type Strains, Phase II (KMG-II): from individual species to whole genera.</title>
        <authorList>
            <person name="Goeker M."/>
        </authorList>
    </citation>
    <scope>NUCLEOTIDE SEQUENCE [LARGE SCALE GENOMIC DNA]</scope>
    <source>
        <strain evidence="1 2">DSM 22214</strain>
    </source>
</reference>
<keyword evidence="2" id="KW-1185">Reference proteome</keyword>
<organism evidence="1 2">
    <name type="scientific">Arcicella aurantiaca</name>
    <dbReference type="NCBI Taxonomy" id="591202"/>
    <lineage>
        <taxon>Bacteria</taxon>
        <taxon>Pseudomonadati</taxon>
        <taxon>Bacteroidota</taxon>
        <taxon>Cytophagia</taxon>
        <taxon>Cytophagales</taxon>
        <taxon>Flectobacillaceae</taxon>
        <taxon>Arcicella</taxon>
    </lineage>
</organism>
<dbReference type="EMBL" id="QGGO01000027">
    <property type="protein sequence ID" value="PWK19455.1"/>
    <property type="molecule type" value="Genomic_DNA"/>
</dbReference>
<name>A0A316DNE0_9BACT</name>
<comment type="caution">
    <text evidence="1">The sequence shown here is derived from an EMBL/GenBank/DDBJ whole genome shotgun (WGS) entry which is preliminary data.</text>
</comment>
<evidence type="ECO:0000313" key="1">
    <source>
        <dbReference type="EMBL" id="PWK19455.1"/>
    </source>
</evidence>
<evidence type="ECO:0000313" key="2">
    <source>
        <dbReference type="Proteomes" id="UP000245489"/>
    </source>
</evidence>
<protein>
    <submittedName>
        <fullName evidence="1">Uncharacterized protein</fullName>
    </submittedName>
</protein>
<proteinExistence type="predicted"/>